<name>A0ACA9LSM9_9GLOM</name>
<evidence type="ECO:0000313" key="1">
    <source>
        <dbReference type="EMBL" id="CAG8547257.1"/>
    </source>
</evidence>
<comment type="caution">
    <text evidence="1">The sequence shown here is derived from an EMBL/GenBank/DDBJ whole genome shotgun (WGS) entry which is preliminary data.</text>
</comment>
<evidence type="ECO:0000313" key="2">
    <source>
        <dbReference type="Proteomes" id="UP000789525"/>
    </source>
</evidence>
<reference evidence="1" key="1">
    <citation type="submission" date="2021-06" db="EMBL/GenBank/DDBJ databases">
        <authorList>
            <person name="Kallberg Y."/>
            <person name="Tangrot J."/>
            <person name="Rosling A."/>
        </authorList>
    </citation>
    <scope>NUCLEOTIDE SEQUENCE</scope>
    <source>
        <strain evidence="1">CL356</strain>
    </source>
</reference>
<protein>
    <submittedName>
        <fullName evidence="1">546_t:CDS:1</fullName>
    </submittedName>
</protein>
<dbReference type="Proteomes" id="UP000789525">
    <property type="component" value="Unassembled WGS sequence"/>
</dbReference>
<gene>
    <name evidence="1" type="ORF">ACOLOM_LOCUS4708</name>
</gene>
<keyword evidence="2" id="KW-1185">Reference proteome</keyword>
<dbReference type="EMBL" id="CAJVPT010008009">
    <property type="protein sequence ID" value="CAG8547257.1"/>
    <property type="molecule type" value="Genomic_DNA"/>
</dbReference>
<accession>A0ACA9LSM9</accession>
<sequence length="114" mass="12300">MDIGGTFNSPAFAVLPLKRNDSPIKRTPLGSSFLADNSSAIVYTCPAGDYACQDSEGGCCPYGSNCIPNYECSDPSYPSSYKNSEGNSLSSEGSHFTKWLILTSATIIYFIFRI</sequence>
<organism evidence="1 2">
    <name type="scientific">Acaulospora colombiana</name>
    <dbReference type="NCBI Taxonomy" id="27376"/>
    <lineage>
        <taxon>Eukaryota</taxon>
        <taxon>Fungi</taxon>
        <taxon>Fungi incertae sedis</taxon>
        <taxon>Mucoromycota</taxon>
        <taxon>Glomeromycotina</taxon>
        <taxon>Glomeromycetes</taxon>
        <taxon>Diversisporales</taxon>
        <taxon>Acaulosporaceae</taxon>
        <taxon>Acaulospora</taxon>
    </lineage>
</organism>
<proteinExistence type="predicted"/>